<keyword evidence="3" id="KW-1185">Reference proteome</keyword>
<dbReference type="Proteomes" id="UP000613974">
    <property type="component" value="Unassembled WGS sequence"/>
</dbReference>
<evidence type="ECO:0000313" key="3">
    <source>
        <dbReference type="Proteomes" id="UP000613974"/>
    </source>
</evidence>
<reference evidence="3" key="1">
    <citation type="submission" date="2023-07" db="EMBL/GenBank/DDBJ databases">
        <title>Whole genome shotgun sequence of Streptomyces nojiriensis NBRC 13794.</title>
        <authorList>
            <person name="Komaki H."/>
            <person name="Tamura T."/>
        </authorList>
    </citation>
    <scope>NUCLEOTIDE SEQUENCE [LARGE SCALE GENOMIC DNA]</scope>
    <source>
        <strain evidence="3">NBRC 13794</strain>
    </source>
</reference>
<dbReference type="EMBL" id="BNEC01000005">
    <property type="protein sequence ID" value="GHI69202.1"/>
    <property type="molecule type" value="Genomic_DNA"/>
</dbReference>
<organism evidence="2 3">
    <name type="scientific">Streptomyces nojiriensis</name>
    <dbReference type="NCBI Taxonomy" id="66374"/>
    <lineage>
        <taxon>Bacteria</taxon>
        <taxon>Bacillati</taxon>
        <taxon>Actinomycetota</taxon>
        <taxon>Actinomycetes</taxon>
        <taxon>Kitasatosporales</taxon>
        <taxon>Streptomycetaceae</taxon>
        <taxon>Streptomyces</taxon>
    </lineage>
</organism>
<gene>
    <name evidence="2" type="ORF">Snoj_31200</name>
</gene>
<name>A0ABQ3SMB4_9ACTN</name>
<evidence type="ECO:0000256" key="1">
    <source>
        <dbReference type="SAM" id="MobiDB-lite"/>
    </source>
</evidence>
<accession>A0ABQ3SMB4</accession>
<dbReference type="RefSeq" id="WP_189743515.1">
    <property type="nucleotide sequence ID" value="NZ_BMRL01000013.1"/>
</dbReference>
<proteinExistence type="predicted"/>
<dbReference type="GeneID" id="95587498"/>
<evidence type="ECO:0000313" key="2">
    <source>
        <dbReference type="EMBL" id="GHI69202.1"/>
    </source>
</evidence>
<feature type="region of interest" description="Disordered" evidence="1">
    <location>
        <begin position="1"/>
        <end position="28"/>
    </location>
</feature>
<sequence>MTTSPAAGRPAPPPSTAKEVPDKGKWAVKPLNDGKSAYALPTEWKSGALHHKISKERLSSIAEQLAPAWNAKDSRLQGAARTFWNLCWAVAGESVAQAVAMAGHGGSPNPHRLLWNLPLMVSLGPQSPANDPGMNFDPDTEPVPGGAGTRRMDAVSIALKELETAWLTAADADGGRGVYDAALWTTLHRHLQTAHIAAERIQRGERVLYPPLREQWVYDATTKQNLRKGLTPFPTPEQGLRLFAGARSNAPSIAAYAASGAAAATATVRAAVGGRQVTLRLTAAEENVHHVCVRHTLTFFDFTDASRPRPVNTFWPDVRTFADTTALAAALLPGIGRSCLLELDRTLGNVAEAADWLDEVLEISNADVDGRLVFYNVQFTEVNGTDAAPAVEAVIESFAPDGSDGPGFTRGDLDLIAGRL</sequence>
<comment type="caution">
    <text evidence="2">The sequence shown here is derived from an EMBL/GenBank/DDBJ whole genome shotgun (WGS) entry which is preliminary data.</text>
</comment>
<protein>
    <submittedName>
        <fullName evidence="2">Uncharacterized protein</fullName>
    </submittedName>
</protein>